<evidence type="ECO:0000259" key="2">
    <source>
        <dbReference type="Pfam" id="PF19032"/>
    </source>
</evidence>
<accession>A0ABD2VZU9</accession>
<dbReference type="InterPro" id="IPR039151">
    <property type="entry name" value="INTU"/>
</dbReference>
<proteinExistence type="predicted"/>
<feature type="region of interest" description="Disordered" evidence="1">
    <location>
        <begin position="1"/>
        <end position="51"/>
    </location>
</feature>
<feature type="domain" description="CCZ1/INTU second Longin" evidence="2">
    <location>
        <begin position="513"/>
        <end position="632"/>
    </location>
</feature>
<evidence type="ECO:0000256" key="1">
    <source>
        <dbReference type="SAM" id="MobiDB-lite"/>
    </source>
</evidence>
<evidence type="ECO:0000313" key="5">
    <source>
        <dbReference type="Proteomes" id="UP001627154"/>
    </source>
</evidence>
<reference evidence="4 5" key="1">
    <citation type="journal article" date="2024" name="bioRxiv">
        <title>A reference genome for Trichogramma kaykai: A tiny desert-dwelling parasitoid wasp with competing sex-ratio distorters.</title>
        <authorList>
            <person name="Culotta J."/>
            <person name="Lindsey A.R."/>
        </authorList>
    </citation>
    <scope>NUCLEOTIDE SEQUENCE [LARGE SCALE GENOMIC DNA]</scope>
    <source>
        <strain evidence="4 5">KSX58</strain>
    </source>
</reference>
<comment type="caution">
    <text evidence="4">The sequence shown here is derived from an EMBL/GenBank/DDBJ whole genome shotgun (WGS) entry which is preliminary data.</text>
</comment>
<sequence length="928" mass="104984">MSNEKDRGDTVTYQQNEKAFAYTKNQKHAADDENDGWASDSGSSTGSYYSNSTGSAIEWESEISPSGEVFYIKSMTEFTPLTNNKTDKDSQLISPPPELTRRRSTRTKKLMRLIKRKESYRHSVRLSGLASEFKRNHETISKLNKERENALGNFKMGEKYTVNIWVDPEKRHKLGRRATVCEAYLGIVPQVASDKSKIIVGGFVPDGEALKCKDIRVGDWLQSINSKEVTNQNIESILTAITSQKYILCQLQKSVPNESCEDLPDAELSFPNQSILAKQLIDKEESRVSMESFIKDTVGIVCVKINEFTDSESDLQGVSYSYPRSSNKNALSFLVTIKGAFVTLNHMLPDIAGPKPISTTIKTSSGIQNIIYDTFGEDLLLLCLPEKCCDKHTAIELLNDITCCLSFTYGNLSKCFIIDDNHKHLDHFFYLFFSQLCNKSKTQLTSDDDTNDVTNSDDKAKMFHLENLLPSVQSLQLPRDAQIQVDAALSEMEAMDYRDWNQDPLECQRLYTIIGSCYYHRRYLIGSHLPPEDLKQIQSFLRRNGLLNLIDKEQVKSLVVWKRVYPSSCLNRKFSWNEDQVYPLVDKWFLLIVGNGHDLLAVILESGGCTAVLAENAGPDIFYVEEAQETLKHIRKIGIPMLAEKWINANAKPEIVAVQKGSTPSKASPNISDNLMDYIKTNQLRSSNNMISTTPKSSFDASNVSKNRSVEDARFDSAHSFEASRDSPSQDSLSQVSSLSDQTAPILGRRATRERANFLASKPSDDDSDSDLDTDQSIINELSSIRANLLNQAEYIVPKIITSGEKNSLVYFVHIHLFEGILISSNISQIDREFLSHLKSSSQTIHRLLSETKRYKKLLSQDVSKSVINKSLIAIKEYGILFEWENNTYWVVGRLYNTPQPRELYICYQDCAPQNLIEMSFRLQCTNF</sequence>
<feature type="compositionally biased region" description="Low complexity" evidence="1">
    <location>
        <begin position="36"/>
        <end position="51"/>
    </location>
</feature>
<dbReference type="EMBL" id="JBJJXI010000147">
    <property type="protein sequence ID" value="KAL3386286.1"/>
    <property type="molecule type" value="Genomic_DNA"/>
</dbReference>
<name>A0ABD2VZU9_9HYME</name>
<organism evidence="4 5">
    <name type="scientific">Trichogramma kaykai</name>
    <dbReference type="NCBI Taxonomy" id="54128"/>
    <lineage>
        <taxon>Eukaryota</taxon>
        <taxon>Metazoa</taxon>
        <taxon>Ecdysozoa</taxon>
        <taxon>Arthropoda</taxon>
        <taxon>Hexapoda</taxon>
        <taxon>Insecta</taxon>
        <taxon>Pterygota</taxon>
        <taxon>Neoptera</taxon>
        <taxon>Endopterygota</taxon>
        <taxon>Hymenoptera</taxon>
        <taxon>Apocrita</taxon>
        <taxon>Proctotrupomorpha</taxon>
        <taxon>Chalcidoidea</taxon>
        <taxon>Trichogrammatidae</taxon>
        <taxon>Trichogramma</taxon>
    </lineage>
</organism>
<dbReference type="SUPFAM" id="SSF50156">
    <property type="entry name" value="PDZ domain-like"/>
    <property type="match status" value="1"/>
</dbReference>
<dbReference type="InterPro" id="IPR036034">
    <property type="entry name" value="PDZ_sf"/>
</dbReference>
<feature type="domain" description="CCZ1/INTU/HPS4 third Longin" evidence="3">
    <location>
        <begin position="807"/>
        <end position="923"/>
    </location>
</feature>
<dbReference type="InterPro" id="IPR043989">
    <property type="entry name" value="CCZ1/INTU/HSP4_longin_3"/>
</dbReference>
<dbReference type="InterPro" id="IPR043988">
    <property type="entry name" value="CCZ1/INTU_longin_2"/>
</dbReference>
<dbReference type="Pfam" id="PF19032">
    <property type="entry name" value="Intu_longin_2"/>
    <property type="match status" value="1"/>
</dbReference>
<evidence type="ECO:0000259" key="3">
    <source>
        <dbReference type="Pfam" id="PF19033"/>
    </source>
</evidence>
<dbReference type="Proteomes" id="UP001627154">
    <property type="component" value="Unassembled WGS sequence"/>
</dbReference>
<gene>
    <name evidence="4" type="ORF">TKK_018160</name>
</gene>
<feature type="region of interest" description="Disordered" evidence="1">
    <location>
        <begin position="718"/>
        <end position="747"/>
    </location>
</feature>
<protein>
    <recommendedName>
        <fullName evidence="6">Inturned planar cell polarity effector homolog</fullName>
    </recommendedName>
</protein>
<keyword evidence="5" id="KW-1185">Reference proteome</keyword>
<feature type="compositionally biased region" description="Low complexity" evidence="1">
    <location>
        <begin position="726"/>
        <end position="742"/>
    </location>
</feature>
<dbReference type="PANTHER" id="PTHR21082:SF4">
    <property type="entry name" value="PROTEIN INTURNED"/>
    <property type="match status" value="1"/>
</dbReference>
<dbReference type="AlphaFoldDB" id="A0ABD2VZU9"/>
<evidence type="ECO:0000313" key="4">
    <source>
        <dbReference type="EMBL" id="KAL3386286.1"/>
    </source>
</evidence>
<feature type="region of interest" description="Disordered" evidence="1">
    <location>
        <begin position="82"/>
        <end position="101"/>
    </location>
</feature>
<dbReference type="Pfam" id="PF19033">
    <property type="entry name" value="Intu_longin_3"/>
    <property type="match status" value="1"/>
</dbReference>
<evidence type="ECO:0008006" key="6">
    <source>
        <dbReference type="Google" id="ProtNLM"/>
    </source>
</evidence>
<dbReference type="PANTHER" id="PTHR21082">
    <property type="entry name" value="PROTEIN INTURNED"/>
    <property type="match status" value="1"/>
</dbReference>